<dbReference type="Gene3D" id="2.40.30.130">
    <property type="match status" value="1"/>
</dbReference>
<dbReference type="GO" id="GO:0002161">
    <property type="term" value="F:aminoacyl-tRNA deacylase activity"/>
    <property type="evidence" value="ECO:0007669"/>
    <property type="project" value="UniProtKB-ARBA"/>
</dbReference>
<evidence type="ECO:0000256" key="3">
    <source>
        <dbReference type="ARBA" id="ARBA00022723"/>
    </source>
</evidence>
<dbReference type="InterPro" id="IPR051335">
    <property type="entry name" value="Alanyl-tRNA_Editing_Enzymes"/>
</dbReference>
<reference evidence="7 8" key="1">
    <citation type="journal article" date="2016" name="Stand. Genomic Sci.">
        <title>Complete genome sequence of the Antarctic Halorubrum lacusprofundi type strain ACAM 34.</title>
        <authorList>
            <person name="Anderson I.J."/>
            <person name="DasSarma P."/>
            <person name="Lucas S."/>
            <person name="Copeland A."/>
            <person name="Lapidus A."/>
            <person name="Del Rio T.G."/>
            <person name="Tice H."/>
            <person name="Dalin E."/>
            <person name="Bruce D.C."/>
            <person name="Goodwin L."/>
            <person name="Pitluck S."/>
            <person name="Sims D."/>
            <person name="Brettin T.S."/>
            <person name="Detter J.C."/>
            <person name="Han C.S."/>
            <person name="Larimer F."/>
            <person name="Hauser L."/>
            <person name="Land M."/>
            <person name="Ivanova N."/>
            <person name="Richardson P."/>
            <person name="Cavicchioli R."/>
            <person name="DasSarma S."/>
            <person name="Woese C.R."/>
            <person name="Kyrpides N.C."/>
        </authorList>
    </citation>
    <scope>NUCLEOTIDE SEQUENCE [LARGE SCALE GENOMIC DNA]</scope>
    <source>
        <strain evidence="8">ATCC 49239 / DSM 5036 / JCM 8891 / ACAM 34</strain>
    </source>
</reference>
<dbReference type="AlphaFoldDB" id="B9LMI1"/>
<keyword evidence="7" id="KW-0436">Ligase</keyword>
<dbReference type="GO" id="GO:0046872">
    <property type="term" value="F:metal ion binding"/>
    <property type="evidence" value="ECO:0007669"/>
    <property type="project" value="UniProtKB-KW"/>
</dbReference>
<sequence>MTEELYLADDTVTTFEATVERVLDDRVVLDQTHFYPTGGGQPHDTGTLRVADAEMADGDGVADGDDADRRWRVVDVEKKDTVYHTLEPAGDGASGAGDDSATDTVAPLEPGTVVVGEIDAARRRAHSRYHTAQHLLSALLLAEFDASTTGNQLYDDHAHLDAAYERFDDGDLVQIETRLNELVADERPVTSYTMNREEAEATLDTDRTRIDLLPDSISELRIVEIGAARGTDGNDGDDGDDGNKEPYDRTACAGTHVANTAEIGPIVVTGRETKGSDEDRVRFALAEHVDGKE</sequence>
<protein>
    <submittedName>
        <fullName evidence="7">Threonyl/alanyl tRNA synthetase SAD</fullName>
    </submittedName>
</protein>
<keyword evidence="8" id="KW-1185">Reference proteome</keyword>
<dbReference type="HOGENOM" id="CLU_004485_3_2_2"/>
<dbReference type="PANTHER" id="PTHR43462:SF1">
    <property type="entry name" value="ALANYL-TRNA EDITING PROTEIN AARSD1"/>
    <property type="match status" value="1"/>
</dbReference>
<dbReference type="Pfam" id="PF07973">
    <property type="entry name" value="tRNA_SAD"/>
    <property type="match status" value="1"/>
</dbReference>
<dbReference type="GO" id="GO:0005737">
    <property type="term" value="C:cytoplasm"/>
    <property type="evidence" value="ECO:0007669"/>
    <property type="project" value="UniProtKB-SubCell"/>
</dbReference>
<keyword evidence="7" id="KW-0030">Aminoacyl-tRNA synthetase</keyword>
<dbReference type="eggNOG" id="arCOG01254">
    <property type="taxonomic scope" value="Archaea"/>
</dbReference>
<dbReference type="GO" id="GO:0004813">
    <property type="term" value="F:alanine-tRNA ligase activity"/>
    <property type="evidence" value="ECO:0007669"/>
    <property type="project" value="InterPro"/>
</dbReference>
<dbReference type="SUPFAM" id="SSF55186">
    <property type="entry name" value="ThrRS/AlaRS common domain"/>
    <property type="match status" value="1"/>
</dbReference>
<evidence type="ECO:0000256" key="5">
    <source>
        <dbReference type="SAM" id="MobiDB-lite"/>
    </source>
</evidence>
<dbReference type="KEGG" id="hla:Hlac_0971"/>
<feature type="region of interest" description="Disordered" evidence="5">
    <location>
        <begin position="86"/>
        <end position="106"/>
    </location>
</feature>
<dbReference type="GeneID" id="7401865"/>
<proteinExistence type="predicted"/>
<dbReference type="InterPro" id="IPR009000">
    <property type="entry name" value="Transl_B-barrel_sf"/>
</dbReference>
<evidence type="ECO:0000256" key="4">
    <source>
        <dbReference type="ARBA" id="ARBA00022833"/>
    </source>
</evidence>
<dbReference type="EMBL" id="CP001365">
    <property type="protein sequence ID" value="ACM56569.1"/>
    <property type="molecule type" value="Genomic_DNA"/>
</dbReference>
<evidence type="ECO:0000256" key="1">
    <source>
        <dbReference type="ARBA" id="ARBA00001947"/>
    </source>
</evidence>
<keyword evidence="4" id="KW-0862">Zinc</keyword>
<dbReference type="Proteomes" id="UP000000740">
    <property type="component" value="Chromosome 1"/>
</dbReference>
<dbReference type="GO" id="GO:0006419">
    <property type="term" value="P:alanyl-tRNA aminoacylation"/>
    <property type="evidence" value="ECO:0007669"/>
    <property type="project" value="InterPro"/>
</dbReference>
<feature type="domain" description="Alanyl-transfer RNA synthetases family profile" evidence="6">
    <location>
        <begin position="1"/>
        <end position="287"/>
    </location>
</feature>
<evidence type="ECO:0000256" key="2">
    <source>
        <dbReference type="ARBA" id="ARBA00004496"/>
    </source>
</evidence>
<comment type="cofactor">
    <cofactor evidence="1">
        <name>Zn(2+)</name>
        <dbReference type="ChEBI" id="CHEBI:29105"/>
    </cofactor>
</comment>
<evidence type="ECO:0000313" key="8">
    <source>
        <dbReference type="Proteomes" id="UP000000740"/>
    </source>
</evidence>
<evidence type="ECO:0000313" key="7">
    <source>
        <dbReference type="EMBL" id="ACM56569.1"/>
    </source>
</evidence>
<keyword evidence="3" id="KW-0479">Metal-binding</keyword>
<feature type="region of interest" description="Disordered" evidence="5">
    <location>
        <begin position="228"/>
        <end position="249"/>
    </location>
</feature>
<dbReference type="Gene3D" id="3.30.980.10">
    <property type="entry name" value="Threonyl-trna Synthetase, Chain A, domain 2"/>
    <property type="match status" value="1"/>
</dbReference>
<organism evidence="7 8">
    <name type="scientific">Halorubrum lacusprofundi (strain ATCC 49239 / DSM 5036 / JCM 8891 / ACAM 34)</name>
    <dbReference type="NCBI Taxonomy" id="416348"/>
    <lineage>
        <taxon>Archaea</taxon>
        <taxon>Methanobacteriati</taxon>
        <taxon>Methanobacteriota</taxon>
        <taxon>Stenosarchaea group</taxon>
        <taxon>Halobacteria</taxon>
        <taxon>Halobacteriales</taxon>
        <taxon>Haloferacaceae</taxon>
        <taxon>Halorubrum</taxon>
    </lineage>
</organism>
<dbReference type="InterPro" id="IPR018164">
    <property type="entry name" value="Ala-tRNA-synth_IIc_N"/>
</dbReference>
<comment type="subcellular location">
    <subcellularLocation>
        <location evidence="2">Cytoplasm</location>
    </subcellularLocation>
</comment>
<accession>B9LMI1</accession>
<gene>
    <name evidence="7" type="ordered locus">Hlac_0971</name>
</gene>
<dbReference type="PROSITE" id="PS50860">
    <property type="entry name" value="AA_TRNA_LIGASE_II_ALA"/>
    <property type="match status" value="1"/>
</dbReference>
<dbReference type="GO" id="GO:0005524">
    <property type="term" value="F:ATP binding"/>
    <property type="evidence" value="ECO:0007669"/>
    <property type="project" value="InterPro"/>
</dbReference>
<evidence type="ECO:0000259" key="6">
    <source>
        <dbReference type="PROSITE" id="PS50860"/>
    </source>
</evidence>
<dbReference type="RefSeq" id="WP_015909717.1">
    <property type="nucleotide sequence ID" value="NC_012029.1"/>
</dbReference>
<dbReference type="Pfam" id="PF01411">
    <property type="entry name" value="tRNA-synt_2c"/>
    <property type="match status" value="1"/>
</dbReference>
<dbReference type="PANTHER" id="PTHR43462">
    <property type="entry name" value="ALANYL-TRNA EDITING PROTEIN"/>
    <property type="match status" value="1"/>
</dbReference>
<dbReference type="InterPro" id="IPR012947">
    <property type="entry name" value="tRNA_SAD"/>
</dbReference>
<dbReference type="GO" id="GO:0003676">
    <property type="term" value="F:nucleic acid binding"/>
    <property type="evidence" value="ECO:0007669"/>
    <property type="project" value="InterPro"/>
</dbReference>
<name>B9LMI1_HALLT</name>
<dbReference type="InterPro" id="IPR018163">
    <property type="entry name" value="Thr/Ala-tRNA-synth_IIc_edit"/>
</dbReference>
<dbReference type="SMART" id="SM00863">
    <property type="entry name" value="tRNA_SAD"/>
    <property type="match status" value="1"/>
</dbReference>
<dbReference type="InterPro" id="IPR018165">
    <property type="entry name" value="Ala-tRNA-synth_IIc_core"/>
</dbReference>
<dbReference type="SUPFAM" id="SSF50447">
    <property type="entry name" value="Translation proteins"/>
    <property type="match status" value="1"/>
</dbReference>